<dbReference type="InterPro" id="IPR016032">
    <property type="entry name" value="Sig_transdc_resp-reg_C-effctor"/>
</dbReference>
<keyword evidence="1" id="KW-0805">Transcription regulation</keyword>
<evidence type="ECO:0000313" key="6">
    <source>
        <dbReference type="Proteomes" id="UP000029995"/>
    </source>
</evidence>
<evidence type="ECO:0000313" key="5">
    <source>
        <dbReference type="EMBL" id="KGM30629.1"/>
    </source>
</evidence>
<accession>A0A0A0CXW3</accession>
<dbReference type="InterPro" id="IPR000792">
    <property type="entry name" value="Tscrpt_reg_LuxR_C"/>
</dbReference>
<sequence>MADDLPDLIARIYDAALDHGLWDSVLNDLAGLFADGHASLYLLHESDDAESTAYEALAATSRWDQGFLDSYAQHFWRLNPWSERVLSRAVGEVTVSDTLVSRSNLERTEFFSDWLRPQQLLSGIGGTFLRRGGVSAHVSVLHAEPMAAEETERLAEMMRRLLPHFARAAQIHQRLGDVVTQRDVLETGLDRLSIGVVLTDPTGRVSFSNRVAESLLRAGTALRVDQRGLLAATQPGETARLRQLIASASIILDDPRTEPGGGLTLSDSAGGDQLAVLVAPVSRNRPLLSLTQPKAAVFIAAPAPANQLSQPELRRLYGLTATEARIAGELAAGLSLKEIATRLDVSYETIRNHLKKIFMKTRTNRQSELVRLLLRNLPAIGSRTAAE</sequence>
<dbReference type="Pfam" id="PF00196">
    <property type="entry name" value="GerE"/>
    <property type="match status" value="1"/>
</dbReference>
<dbReference type="SUPFAM" id="SSF46894">
    <property type="entry name" value="C-terminal effector domain of the bipartite response regulators"/>
    <property type="match status" value="1"/>
</dbReference>
<keyword evidence="2" id="KW-0238">DNA-binding</keyword>
<dbReference type="GO" id="GO:0003677">
    <property type="term" value="F:DNA binding"/>
    <property type="evidence" value="ECO:0007669"/>
    <property type="project" value="UniProtKB-KW"/>
</dbReference>
<gene>
    <name evidence="5" type="ORF">P409_31910</name>
</gene>
<dbReference type="GO" id="GO:0006355">
    <property type="term" value="P:regulation of DNA-templated transcription"/>
    <property type="evidence" value="ECO:0007669"/>
    <property type="project" value="InterPro"/>
</dbReference>
<dbReference type="EMBL" id="JANX01000755">
    <property type="protein sequence ID" value="KGM30629.1"/>
    <property type="molecule type" value="Genomic_DNA"/>
</dbReference>
<evidence type="ECO:0000259" key="4">
    <source>
        <dbReference type="PROSITE" id="PS50043"/>
    </source>
</evidence>
<reference evidence="5 6" key="1">
    <citation type="submission" date="2014-01" db="EMBL/GenBank/DDBJ databases">
        <title>Genome sequence determination for a cystic fibrosis isolate, Inquilinus limosus.</title>
        <authorList>
            <person name="Pino M."/>
            <person name="Di Conza J."/>
            <person name="Gutkind G."/>
        </authorList>
    </citation>
    <scope>NUCLEOTIDE SEQUENCE [LARGE SCALE GENOMIC DNA]</scope>
    <source>
        <strain evidence="5 6">MP06</strain>
    </source>
</reference>
<dbReference type="PANTHER" id="PTHR44688:SF16">
    <property type="entry name" value="DNA-BINDING TRANSCRIPTIONAL ACTIVATOR DEVR_DOSR"/>
    <property type="match status" value="1"/>
</dbReference>
<dbReference type="PRINTS" id="PR00038">
    <property type="entry name" value="HTHLUXR"/>
</dbReference>
<protein>
    <recommendedName>
        <fullName evidence="4">HTH luxR-type domain-containing protein</fullName>
    </recommendedName>
</protein>
<feature type="domain" description="HTH luxR-type" evidence="4">
    <location>
        <begin position="312"/>
        <end position="377"/>
    </location>
</feature>
<evidence type="ECO:0000256" key="1">
    <source>
        <dbReference type="ARBA" id="ARBA00023015"/>
    </source>
</evidence>
<keyword evidence="3" id="KW-0804">Transcription</keyword>
<dbReference type="RefSeq" id="WP_034848094.1">
    <property type="nucleotide sequence ID" value="NZ_JANX01000755.1"/>
</dbReference>
<dbReference type="OrthoDB" id="7321545at2"/>
<dbReference type="Proteomes" id="UP000029995">
    <property type="component" value="Unassembled WGS sequence"/>
</dbReference>
<proteinExistence type="predicted"/>
<organism evidence="5 6">
    <name type="scientific">Inquilinus limosus MP06</name>
    <dbReference type="NCBI Taxonomy" id="1398085"/>
    <lineage>
        <taxon>Bacteria</taxon>
        <taxon>Pseudomonadati</taxon>
        <taxon>Pseudomonadota</taxon>
        <taxon>Alphaproteobacteria</taxon>
        <taxon>Rhodospirillales</taxon>
        <taxon>Rhodospirillaceae</taxon>
        <taxon>Inquilinus</taxon>
    </lineage>
</organism>
<evidence type="ECO:0000256" key="2">
    <source>
        <dbReference type="ARBA" id="ARBA00023125"/>
    </source>
</evidence>
<evidence type="ECO:0000256" key="3">
    <source>
        <dbReference type="ARBA" id="ARBA00023163"/>
    </source>
</evidence>
<dbReference type="PANTHER" id="PTHR44688">
    <property type="entry name" value="DNA-BINDING TRANSCRIPTIONAL ACTIVATOR DEVR_DOSR"/>
    <property type="match status" value="1"/>
</dbReference>
<dbReference type="PROSITE" id="PS50043">
    <property type="entry name" value="HTH_LUXR_2"/>
    <property type="match status" value="1"/>
</dbReference>
<dbReference type="Gene3D" id="1.10.10.10">
    <property type="entry name" value="Winged helix-like DNA-binding domain superfamily/Winged helix DNA-binding domain"/>
    <property type="match status" value="1"/>
</dbReference>
<dbReference type="SMART" id="SM00421">
    <property type="entry name" value="HTH_LUXR"/>
    <property type="match status" value="1"/>
</dbReference>
<dbReference type="AlphaFoldDB" id="A0A0A0CXW3"/>
<dbReference type="CDD" id="cd06170">
    <property type="entry name" value="LuxR_C_like"/>
    <property type="match status" value="1"/>
</dbReference>
<name>A0A0A0CXW3_9PROT</name>
<comment type="caution">
    <text evidence="5">The sequence shown here is derived from an EMBL/GenBank/DDBJ whole genome shotgun (WGS) entry which is preliminary data.</text>
</comment>
<dbReference type="InterPro" id="IPR036388">
    <property type="entry name" value="WH-like_DNA-bd_sf"/>
</dbReference>